<dbReference type="InterPro" id="IPR001766">
    <property type="entry name" value="Fork_head_dom"/>
</dbReference>
<keyword evidence="3" id="KW-0479">Metal-binding</keyword>
<evidence type="ECO:0000313" key="13">
    <source>
        <dbReference type="EMBL" id="CAB3409939.1"/>
    </source>
</evidence>
<dbReference type="InterPro" id="IPR030456">
    <property type="entry name" value="TF_fork_head_CS_2"/>
</dbReference>
<keyword evidence="4" id="KW-0863">Zinc-finger</keyword>
<feature type="compositionally biased region" description="Basic and acidic residues" evidence="11">
    <location>
        <begin position="1"/>
        <end position="13"/>
    </location>
</feature>
<dbReference type="InterPro" id="IPR047412">
    <property type="entry name" value="FH_FOXP1_P2"/>
</dbReference>
<dbReference type="PROSITE" id="PS50039">
    <property type="entry name" value="FORK_HEAD_3"/>
    <property type="match status" value="1"/>
</dbReference>
<dbReference type="GO" id="GO:0000978">
    <property type="term" value="F:RNA polymerase II cis-regulatory region sequence-specific DNA binding"/>
    <property type="evidence" value="ECO:0007669"/>
    <property type="project" value="TreeGrafter"/>
</dbReference>
<evidence type="ECO:0000256" key="6">
    <source>
        <dbReference type="ARBA" id="ARBA00023015"/>
    </source>
</evidence>
<evidence type="ECO:0000256" key="10">
    <source>
        <dbReference type="PROSITE-ProRule" id="PRU00089"/>
    </source>
</evidence>
<evidence type="ECO:0000256" key="5">
    <source>
        <dbReference type="ARBA" id="ARBA00022833"/>
    </source>
</evidence>
<feature type="compositionally biased region" description="Low complexity" evidence="11">
    <location>
        <begin position="48"/>
        <end position="63"/>
    </location>
</feature>
<sequence>MFVYDPERPREDGGTAQSPASTAIPHTEAVTLPMLSSESHPRPTAAPSSSTVDNSLVSSTSTNPNAHFNDNILMLALQERICNQQQAALTQSATTPSLTQLAASSPVGNTDTTRLIQQMFLSQMLIPQLPAALDLASTINSVSSISMPLTTNVSTSYSNSQHALWHHNMCSWPNCGHPCDSISALLVHLQQDHPFNEKSNDDLKAQIEKVDNLDHRLTIERNRLQAMMHHLRLKPSPDTTTPNVVKLETSSPLCSPNIDTLGVQQQVATQNSPVLQTQTSVPASMDSASSLLGMAVASAAASSSASTPPQLPSSSNVISTSFGSHSVQGPSSTAGLSMKRSGSSETSPNPDSKPSAPRRSRISDKTVQPIATDIAKNRDYYRNNDVRPPYTYASLIRQAIMESPECQLTLNEIYNWFTDTFAYFRRNAATWKNAVRHNLSLHKCFQRVEQNVKGAVWTVDDSEFYRRRPNRSSATRSQPQTPLPDDASQYMLDPNALSQLLELQNFDPSSISGDQLALNGGLDSVLSLLANSEGQNPLSLLSAAAAASEQHQQHQQQQNFASLKDDSSVKEEMMEITTNALNGVSKGEH</sequence>
<evidence type="ECO:0000256" key="9">
    <source>
        <dbReference type="ARBA" id="ARBA00023242"/>
    </source>
</evidence>
<keyword evidence="5" id="KW-0862">Zinc</keyword>
<comment type="caution">
    <text evidence="13">The sequence shown here is derived from an EMBL/GenBank/DDBJ whole genome shotgun (WGS) entry which is preliminary data.</text>
</comment>
<accession>A0A8S1FEV1</accession>
<dbReference type="PANTHER" id="PTHR45796:SF4">
    <property type="entry name" value="FORKHEAD BOX P, ISOFORM C"/>
    <property type="match status" value="1"/>
</dbReference>
<feature type="DNA-binding region" description="Fork-head" evidence="10">
    <location>
        <begin position="387"/>
        <end position="478"/>
    </location>
</feature>
<evidence type="ECO:0000256" key="1">
    <source>
        <dbReference type="ARBA" id="ARBA00004123"/>
    </source>
</evidence>
<dbReference type="PANTHER" id="PTHR45796">
    <property type="entry name" value="FORKHEAD BOX P, ISOFORM C"/>
    <property type="match status" value="1"/>
</dbReference>
<dbReference type="Gene3D" id="1.20.5.340">
    <property type="match status" value="1"/>
</dbReference>
<dbReference type="InterPro" id="IPR032354">
    <property type="entry name" value="FOXP-CC"/>
</dbReference>
<protein>
    <recommendedName>
        <fullName evidence="12">Fork-head domain-containing protein</fullName>
    </recommendedName>
</protein>
<evidence type="ECO:0000313" key="14">
    <source>
        <dbReference type="Proteomes" id="UP000494206"/>
    </source>
</evidence>
<keyword evidence="8" id="KW-0804">Transcription</keyword>
<proteinExistence type="predicted"/>
<name>A0A8S1FEV1_9PELO</name>
<evidence type="ECO:0000256" key="8">
    <source>
        <dbReference type="ARBA" id="ARBA00023163"/>
    </source>
</evidence>
<dbReference type="EMBL" id="CADEPM010000009">
    <property type="protein sequence ID" value="CAB3409939.1"/>
    <property type="molecule type" value="Genomic_DNA"/>
</dbReference>
<evidence type="ECO:0000259" key="12">
    <source>
        <dbReference type="PROSITE" id="PS50039"/>
    </source>
</evidence>
<feature type="region of interest" description="Disordered" evidence="11">
    <location>
        <begin position="467"/>
        <end position="487"/>
    </location>
</feature>
<dbReference type="Pfam" id="PF00250">
    <property type="entry name" value="Forkhead"/>
    <property type="match status" value="1"/>
</dbReference>
<dbReference type="GO" id="GO:0008270">
    <property type="term" value="F:zinc ion binding"/>
    <property type="evidence" value="ECO:0007669"/>
    <property type="project" value="UniProtKB-KW"/>
</dbReference>
<dbReference type="Gene3D" id="1.10.10.10">
    <property type="entry name" value="Winged helix-like DNA-binding domain superfamily/Winged helix DNA-binding domain"/>
    <property type="match status" value="1"/>
</dbReference>
<dbReference type="Proteomes" id="UP000494206">
    <property type="component" value="Unassembled WGS sequence"/>
</dbReference>
<feature type="domain" description="Fork-head" evidence="12">
    <location>
        <begin position="387"/>
        <end position="478"/>
    </location>
</feature>
<evidence type="ECO:0000256" key="11">
    <source>
        <dbReference type="SAM" id="MobiDB-lite"/>
    </source>
</evidence>
<feature type="compositionally biased region" description="Polar residues" evidence="11">
    <location>
        <begin position="316"/>
        <end position="352"/>
    </location>
</feature>
<keyword evidence="7 10" id="KW-0238">DNA-binding</keyword>
<feature type="compositionally biased region" description="Low complexity" evidence="11">
    <location>
        <begin position="303"/>
        <end position="315"/>
    </location>
</feature>
<reference evidence="13 14" key="1">
    <citation type="submission" date="2020-04" db="EMBL/GenBank/DDBJ databases">
        <authorList>
            <person name="Laetsch R D."/>
            <person name="Stevens L."/>
            <person name="Kumar S."/>
            <person name="Blaxter L. M."/>
        </authorList>
    </citation>
    <scope>NUCLEOTIDE SEQUENCE [LARGE SCALE GENOMIC DNA]</scope>
</reference>
<dbReference type="InterPro" id="IPR036390">
    <property type="entry name" value="WH_DNA-bd_sf"/>
</dbReference>
<gene>
    <name evidence="13" type="ORF">CBOVIS_LOCUS11528</name>
</gene>
<dbReference type="GO" id="GO:0000981">
    <property type="term" value="F:DNA-binding transcription factor activity, RNA polymerase II-specific"/>
    <property type="evidence" value="ECO:0007669"/>
    <property type="project" value="TreeGrafter"/>
</dbReference>
<keyword evidence="14" id="KW-1185">Reference proteome</keyword>
<comment type="subcellular location">
    <subcellularLocation>
        <location evidence="1 10">Nucleus</location>
    </subcellularLocation>
</comment>
<feature type="compositionally biased region" description="Polar residues" evidence="11">
    <location>
        <begin position="471"/>
        <end position="480"/>
    </location>
</feature>
<evidence type="ECO:0000256" key="3">
    <source>
        <dbReference type="ARBA" id="ARBA00022723"/>
    </source>
</evidence>
<feature type="compositionally biased region" description="Low complexity" evidence="11">
    <location>
        <begin position="549"/>
        <end position="562"/>
    </location>
</feature>
<dbReference type="SMART" id="SM00339">
    <property type="entry name" value="FH"/>
    <property type="match status" value="1"/>
</dbReference>
<dbReference type="InterPro" id="IPR050998">
    <property type="entry name" value="FOXP"/>
</dbReference>
<keyword evidence="2" id="KW-0678">Repressor</keyword>
<dbReference type="SUPFAM" id="SSF46785">
    <property type="entry name" value="Winged helix' DNA-binding domain"/>
    <property type="match status" value="1"/>
</dbReference>
<feature type="region of interest" description="Disordered" evidence="11">
    <location>
        <begin position="1"/>
        <end position="63"/>
    </location>
</feature>
<keyword evidence="6" id="KW-0805">Transcription regulation</keyword>
<dbReference type="AlphaFoldDB" id="A0A8S1FEV1"/>
<feature type="region of interest" description="Disordered" evidence="11">
    <location>
        <begin position="303"/>
        <end position="367"/>
    </location>
</feature>
<dbReference type="PROSITE" id="PS00658">
    <property type="entry name" value="FORK_HEAD_2"/>
    <property type="match status" value="1"/>
</dbReference>
<organism evidence="13 14">
    <name type="scientific">Caenorhabditis bovis</name>
    <dbReference type="NCBI Taxonomy" id="2654633"/>
    <lineage>
        <taxon>Eukaryota</taxon>
        <taxon>Metazoa</taxon>
        <taxon>Ecdysozoa</taxon>
        <taxon>Nematoda</taxon>
        <taxon>Chromadorea</taxon>
        <taxon>Rhabditida</taxon>
        <taxon>Rhabditina</taxon>
        <taxon>Rhabditomorpha</taxon>
        <taxon>Rhabditoidea</taxon>
        <taxon>Rhabditidae</taxon>
        <taxon>Peloderinae</taxon>
        <taxon>Caenorhabditis</taxon>
    </lineage>
</organism>
<dbReference type="InterPro" id="IPR036388">
    <property type="entry name" value="WH-like_DNA-bd_sf"/>
</dbReference>
<dbReference type="GO" id="GO:0005634">
    <property type="term" value="C:nucleus"/>
    <property type="evidence" value="ECO:0007669"/>
    <property type="project" value="UniProtKB-SubCell"/>
</dbReference>
<dbReference type="PRINTS" id="PR00053">
    <property type="entry name" value="FORKHEAD"/>
</dbReference>
<dbReference type="CDD" id="cd20065">
    <property type="entry name" value="FH_FOXP2"/>
    <property type="match status" value="1"/>
</dbReference>
<dbReference type="Pfam" id="PF16159">
    <property type="entry name" value="FOXP-CC"/>
    <property type="match status" value="1"/>
</dbReference>
<evidence type="ECO:0000256" key="7">
    <source>
        <dbReference type="ARBA" id="ARBA00023125"/>
    </source>
</evidence>
<evidence type="ECO:0000256" key="4">
    <source>
        <dbReference type="ARBA" id="ARBA00022771"/>
    </source>
</evidence>
<evidence type="ECO:0000256" key="2">
    <source>
        <dbReference type="ARBA" id="ARBA00022491"/>
    </source>
</evidence>
<dbReference type="FunFam" id="1.10.10.10:FF:000010">
    <property type="entry name" value="Forkhead box P2 isoform B"/>
    <property type="match status" value="1"/>
</dbReference>
<dbReference type="OrthoDB" id="5870069at2759"/>
<keyword evidence="9 10" id="KW-0539">Nucleus</keyword>
<feature type="region of interest" description="Disordered" evidence="11">
    <location>
        <begin position="549"/>
        <end position="569"/>
    </location>
</feature>